<dbReference type="InterPro" id="IPR036397">
    <property type="entry name" value="RNaseH_sf"/>
</dbReference>
<dbReference type="GO" id="GO:0003676">
    <property type="term" value="F:nucleic acid binding"/>
    <property type="evidence" value="ECO:0007669"/>
    <property type="project" value="InterPro"/>
</dbReference>
<dbReference type="InterPro" id="IPR041588">
    <property type="entry name" value="Integrase_H2C2"/>
</dbReference>
<dbReference type="FunFam" id="1.10.340.70:FF:000001">
    <property type="entry name" value="Retrovirus-related Pol polyprotein from transposon gypsy-like Protein"/>
    <property type="match status" value="1"/>
</dbReference>
<dbReference type="InterPro" id="IPR050951">
    <property type="entry name" value="Retrovirus_Pol_polyprotein"/>
</dbReference>
<dbReference type="FunFam" id="3.30.420.10:FF:000032">
    <property type="entry name" value="Retrovirus-related Pol polyprotein from transposon 297-like Protein"/>
    <property type="match status" value="1"/>
</dbReference>
<gene>
    <name evidence="3" type="ORF">Mgra_00010120</name>
</gene>
<evidence type="ECO:0000313" key="3">
    <source>
        <dbReference type="EMBL" id="KAF7623581.1"/>
    </source>
</evidence>
<reference evidence="3" key="1">
    <citation type="journal article" date="2020" name="Ecol. Evol.">
        <title>Genome structure and content of the rice root-knot nematode (Meloidogyne graminicola).</title>
        <authorList>
            <person name="Phan N.T."/>
            <person name="Danchin E.G.J."/>
            <person name="Klopp C."/>
            <person name="Perfus-Barbeoch L."/>
            <person name="Kozlowski D.K."/>
            <person name="Koutsovoulos G.D."/>
            <person name="Lopez-Roques C."/>
            <person name="Bouchez O."/>
            <person name="Zahm M."/>
            <person name="Besnard G."/>
            <person name="Bellafiore S."/>
        </authorList>
    </citation>
    <scope>NUCLEOTIDE SEQUENCE</scope>
    <source>
        <strain evidence="3">VN-18</strain>
    </source>
</reference>
<dbReference type="EMBL" id="JABEBT010000223">
    <property type="protein sequence ID" value="KAF7623581.1"/>
    <property type="molecule type" value="Genomic_DNA"/>
</dbReference>
<dbReference type="PANTHER" id="PTHR37984:SF15">
    <property type="entry name" value="INTEGRASE CATALYTIC DOMAIN-CONTAINING PROTEIN"/>
    <property type="match status" value="1"/>
</dbReference>
<name>A0A8S9ZBB7_9BILA</name>
<dbReference type="InterPro" id="IPR001584">
    <property type="entry name" value="Integrase_cat-core"/>
</dbReference>
<comment type="caution">
    <text evidence="3">The sequence shown here is derived from an EMBL/GenBank/DDBJ whole genome shotgun (WGS) entry which is preliminary data.</text>
</comment>
<dbReference type="AlphaFoldDB" id="A0A8S9ZBB7"/>
<dbReference type="GO" id="GO:0015074">
    <property type="term" value="P:DNA integration"/>
    <property type="evidence" value="ECO:0007669"/>
    <property type="project" value="InterPro"/>
</dbReference>
<dbReference type="GO" id="GO:0003964">
    <property type="term" value="F:RNA-directed DNA polymerase activity"/>
    <property type="evidence" value="ECO:0007669"/>
    <property type="project" value="UniProtKB-EC"/>
</dbReference>
<dbReference type="PANTHER" id="PTHR37984">
    <property type="entry name" value="PROTEIN CBG26694"/>
    <property type="match status" value="1"/>
</dbReference>
<protein>
    <recommendedName>
        <fullName evidence="1">RNA-directed DNA polymerase</fullName>
        <ecNumber evidence="1">2.7.7.49</ecNumber>
    </recommendedName>
</protein>
<evidence type="ECO:0000256" key="1">
    <source>
        <dbReference type="ARBA" id="ARBA00012493"/>
    </source>
</evidence>
<dbReference type="Gene3D" id="3.30.420.10">
    <property type="entry name" value="Ribonuclease H-like superfamily/Ribonuclease H"/>
    <property type="match status" value="1"/>
</dbReference>
<dbReference type="EC" id="2.7.7.49" evidence="1"/>
<dbReference type="Gene3D" id="1.10.340.70">
    <property type="match status" value="1"/>
</dbReference>
<dbReference type="PROSITE" id="PS50994">
    <property type="entry name" value="INTEGRASE"/>
    <property type="match status" value="1"/>
</dbReference>
<dbReference type="InterPro" id="IPR012337">
    <property type="entry name" value="RNaseH-like_sf"/>
</dbReference>
<dbReference type="OrthoDB" id="5858386at2759"/>
<organism evidence="3 4">
    <name type="scientific">Meloidogyne graminicola</name>
    <dbReference type="NCBI Taxonomy" id="189291"/>
    <lineage>
        <taxon>Eukaryota</taxon>
        <taxon>Metazoa</taxon>
        <taxon>Ecdysozoa</taxon>
        <taxon>Nematoda</taxon>
        <taxon>Chromadorea</taxon>
        <taxon>Rhabditida</taxon>
        <taxon>Tylenchina</taxon>
        <taxon>Tylenchomorpha</taxon>
        <taxon>Tylenchoidea</taxon>
        <taxon>Meloidogynidae</taxon>
        <taxon>Meloidogyninae</taxon>
        <taxon>Meloidogyne</taxon>
    </lineage>
</organism>
<dbReference type="Pfam" id="PF17921">
    <property type="entry name" value="Integrase_H2C2"/>
    <property type="match status" value="1"/>
</dbReference>
<proteinExistence type="predicted"/>
<evidence type="ECO:0000313" key="4">
    <source>
        <dbReference type="Proteomes" id="UP000605970"/>
    </source>
</evidence>
<dbReference type="SUPFAM" id="SSF53098">
    <property type="entry name" value="Ribonuclease H-like"/>
    <property type="match status" value="1"/>
</dbReference>
<sequence length="424" mass="48558">MQALVKFFKEKTLPDDPRERQKVVALSPLFTFIDGLLFRCDQKNGNLSLFVPNKFREKLILDRHSGACAGHLSAKKIYRQLAEKYFWNNMRAECVQAVAKCRICAYTREPRSNQPGLKCVRTSEPLELICLDVLEIGRSRARNRYILVCVDHFSKWTVAEPIPNKTAETIARVFVENVILIYGAPKRIHSDRGKEFLNSILENITQILKSEVSTTRGYDPQANGLVERMNQTIIKLLKRTTPSEWDWDLKLPYIVFAINATPSETTGFSPYTLMFGRTVNFPTDENIELGVDPRYTVDEETYLQAFRENLENILDEARNNIKIAQERQKLEFDKRPAVTEKKFAVGEKVMVIYPSESKKLTNRKLGWNHFGPFKIIDITESAASLVPVDKLNEDPITVPIERLIKIPSPGIPDISILPKKKSTI</sequence>
<feature type="domain" description="Integrase catalytic" evidence="2">
    <location>
        <begin position="121"/>
        <end position="278"/>
    </location>
</feature>
<accession>A0A8S9ZBB7</accession>
<dbReference type="Proteomes" id="UP000605970">
    <property type="component" value="Unassembled WGS sequence"/>
</dbReference>
<dbReference type="Pfam" id="PF00665">
    <property type="entry name" value="rve"/>
    <property type="match status" value="1"/>
</dbReference>
<evidence type="ECO:0000259" key="2">
    <source>
        <dbReference type="PROSITE" id="PS50994"/>
    </source>
</evidence>
<keyword evidence="4" id="KW-1185">Reference proteome</keyword>